<dbReference type="EMBL" id="QSBI01000005">
    <property type="protein sequence ID" value="RGX11720.1"/>
    <property type="molecule type" value="Genomic_DNA"/>
</dbReference>
<gene>
    <name evidence="1" type="ORF">DWV35_06355</name>
</gene>
<dbReference type="AlphaFoldDB" id="A0A413EVD6"/>
<dbReference type="InterPro" id="IPR025049">
    <property type="entry name" value="Mfa-like_1"/>
</dbReference>
<dbReference type="RefSeq" id="WP_117512465.1">
    <property type="nucleotide sequence ID" value="NZ_JAHYNG010000012.1"/>
</dbReference>
<dbReference type="CDD" id="cd13121">
    <property type="entry name" value="BF2867_like_C"/>
    <property type="match status" value="1"/>
</dbReference>
<comment type="caution">
    <text evidence="1">The sequence shown here is derived from an EMBL/GenBank/DDBJ whole genome shotgun (WGS) entry which is preliminary data.</text>
</comment>
<dbReference type="InterPro" id="IPR042278">
    <property type="entry name" value="Mfa-like_1_N"/>
</dbReference>
<protein>
    <submittedName>
        <fullName evidence="1">Fimbrillin family protein</fullName>
    </submittedName>
</protein>
<sequence length="310" mass="33489">MKNMYLWVAISLMFLAACNNEDEAVSTDPMDYPAEIRGVVKDYAATETTKTVSSIWTEGDAIGVTTAAGISKISYIMTDDRNVKYAYNAEKDVFQVVSKEGEDHTIYFKGPYTMSMTAYAPYTGERGTLAGVIQASTTSEKQVGTARATIDFLYAEGGGSQTNPRVEFQFFHKMSQLVLAFKAGGGLELDDISYTLKNIILDGSFDTSAGSVASGKTTGNINMSLAKGKEMNSSVIVFPQKLASTLLLELAMGGKTYAQPIGNGIDLISGNTYIFDVTIAPQSMTVSPAKIEDWIWGENSDHYVIAGESE</sequence>
<dbReference type="PROSITE" id="PS51257">
    <property type="entry name" value="PROKAR_LIPOPROTEIN"/>
    <property type="match status" value="1"/>
</dbReference>
<dbReference type="CDD" id="cd13120">
    <property type="entry name" value="BF2867_like_N"/>
    <property type="match status" value="1"/>
</dbReference>
<reference evidence="1 2" key="1">
    <citation type="submission" date="2018-08" db="EMBL/GenBank/DDBJ databases">
        <title>A genome reference for cultivated species of the human gut microbiota.</title>
        <authorList>
            <person name="Zou Y."/>
            <person name="Xue W."/>
            <person name="Luo G."/>
        </authorList>
    </citation>
    <scope>NUCLEOTIDE SEQUENCE [LARGE SCALE GENOMIC DNA]</scope>
    <source>
        <strain evidence="1 2">AF04-46</strain>
    </source>
</reference>
<accession>A0A413EVD6</accession>
<dbReference type="Proteomes" id="UP000286031">
    <property type="component" value="Unassembled WGS sequence"/>
</dbReference>
<dbReference type="Pfam" id="PF13149">
    <property type="entry name" value="Mfa_like_1"/>
    <property type="match status" value="1"/>
</dbReference>
<evidence type="ECO:0000313" key="2">
    <source>
        <dbReference type="Proteomes" id="UP000286031"/>
    </source>
</evidence>
<dbReference type="Gene3D" id="2.60.40.2630">
    <property type="match status" value="1"/>
</dbReference>
<organism evidence="1 2">
    <name type="scientific">Bacteroides ovatus</name>
    <dbReference type="NCBI Taxonomy" id="28116"/>
    <lineage>
        <taxon>Bacteria</taxon>
        <taxon>Pseudomonadati</taxon>
        <taxon>Bacteroidota</taxon>
        <taxon>Bacteroidia</taxon>
        <taxon>Bacteroidales</taxon>
        <taxon>Bacteroidaceae</taxon>
        <taxon>Bacteroides</taxon>
    </lineage>
</organism>
<proteinExistence type="predicted"/>
<dbReference type="Gene3D" id="2.60.40.2620">
    <property type="entry name" value="Fimbrillin-like"/>
    <property type="match status" value="1"/>
</dbReference>
<name>A0A413EVD6_BACOV</name>
<evidence type="ECO:0000313" key="1">
    <source>
        <dbReference type="EMBL" id="RGX11720.1"/>
    </source>
</evidence>